<evidence type="ECO:0000256" key="2">
    <source>
        <dbReference type="ARBA" id="ARBA00004569"/>
    </source>
</evidence>
<protein>
    <recommendedName>
        <fullName evidence="20">Acyl-coenzyme A thioesterase THEM4</fullName>
        <ecNumber evidence="19">3.1.2.2</ecNumber>
    </recommendedName>
    <alternativeName>
        <fullName evidence="21">Thioesterase superfamily member 4</fullName>
    </alternativeName>
</protein>
<keyword evidence="6" id="KW-0963">Cytoplasm</keyword>
<keyword evidence="11" id="KW-0809">Transit peptide</keyword>
<evidence type="ECO:0000256" key="25">
    <source>
        <dbReference type="ARBA" id="ARBA00048074"/>
    </source>
</evidence>
<dbReference type="PANTHER" id="PTHR12418">
    <property type="entry name" value="ACYL-COENZYME A THIOESTERASE THEM4"/>
    <property type="match status" value="1"/>
</dbReference>
<dbReference type="Proteomes" id="UP000228934">
    <property type="component" value="Unassembled WGS sequence"/>
</dbReference>
<keyword evidence="15" id="KW-0966">Cell projection</keyword>
<dbReference type="OrthoDB" id="506431at2759"/>
<keyword evidence="10" id="KW-0276">Fatty acid metabolism</keyword>
<evidence type="ECO:0000256" key="14">
    <source>
        <dbReference type="ARBA" id="ARBA00023136"/>
    </source>
</evidence>
<dbReference type="GO" id="GO:0005758">
    <property type="term" value="C:mitochondrial intermembrane space"/>
    <property type="evidence" value="ECO:0007669"/>
    <property type="project" value="UniProtKB-SubCell"/>
</dbReference>
<organism evidence="28 29">
    <name type="scientific">Aquarana catesbeiana</name>
    <name type="common">American bullfrog</name>
    <name type="synonym">Rana catesbeiana</name>
    <dbReference type="NCBI Taxonomy" id="8400"/>
    <lineage>
        <taxon>Eukaryota</taxon>
        <taxon>Metazoa</taxon>
        <taxon>Chordata</taxon>
        <taxon>Craniata</taxon>
        <taxon>Vertebrata</taxon>
        <taxon>Euteleostomi</taxon>
        <taxon>Amphibia</taxon>
        <taxon>Batrachia</taxon>
        <taxon>Anura</taxon>
        <taxon>Neobatrachia</taxon>
        <taxon>Ranoidea</taxon>
        <taxon>Ranidae</taxon>
        <taxon>Aquarana</taxon>
    </lineage>
</organism>
<comment type="catalytic activity">
    <reaction evidence="23">
        <text>hexadecanoyl-CoA + H2O = hexadecanoate + CoA + H(+)</text>
        <dbReference type="Rhea" id="RHEA:16645"/>
        <dbReference type="ChEBI" id="CHEBI:7896"/>
        <dbReference type="ChEBI" id="CHEBI:15377"/>
        <dbReference type="ChEBI" id="CHEBI:15378"/>
        <dbReference type="ChEBI" id="CHEBI:57287"/>
        <dbReference type="ChEBI" id="CHEBI:57379"/>
        <dbReference type="EC" id="3.1.2.2"/>
    </reaction>
    <physiologicalReaction direction="left-to-right" evidence="23">
        <dbReference type="Rhea" id="RHEA:16646"/>
    </physiologicalReaction>
</comment>
<evidence type="ECO:0000259" key="27">
    <source>
        <dbReference type="Pfam" id="PF03061"/>
    </source>
</evidence>
<evidence type="ECO:0000256" key="17">
    <source>
        <dbReference type="ARBA" id="ARBA00037002"/>
    </source>
</evidence>
<dbReference type="PANTHER" id="PTHR12418:SF19">
    <property type="entry name" value="ACYL-COENZYME A THIOESTERASE THEM4"/>
    <property type="match status" value="1"/>
</dbReference>
<evidence type="ECO:0000256" key="12">
    <source>
        <dbReference type="ARBA" id="ARBA00023098"/>
    </source>
</evidence>
<comment type="catalytic activity">
    <reaction evidence="22">
        <text>octanoyl-CoA + H2O = octanoate + CoA + H(+)</text>
        <dbReference type="Rhea" id="RHEA:30143"/>
        <dbReference type="ChEBI" id="CHEBI:15377"/>
        <dbReference type="ChEBI" id="CHEBI:15378"/>
        <dbReference type="ChEBI" id="CHEBI:25646"/>
        <dbReference type="ChEBI" id="CHEBI:57287"/>
        <dbReference type="ChEBI" id="CHEBI:57386"/>
    </reaction>
    <physiologicalReaction direction="left-to-right" evidence="22">
        <dbReference type="Rhea" id="RHEA:30144"/>
    </physiologicalReaction>
</comment>
<dbReference type="InterPro" id="IPR052365">
    <property type="entry name" value="THEM4/THEM5_acyl-CoA_thioest"/>
</dbReference>
<keyword evidence="29" id="KW-1185">Reference proteome</keyword>
<reference evidence="29" key="1">
    <citation type="journal article" date="2017" name="Nat. Commun.">
        <title>The North American bullfrog draft genome provides insight into hormonal regulation of long noncoding RNA.</title>
        <authorList>
            <person name="Hammond S.A."/>
            <person name="Warren R.L."/>
            <person name="Vandervalk B.P."/>
            <person name="Kucuk E."/>
            <person name="Khan H."/>
            <person name="Gibb E.A."/>
            <person name="Pandoh P."/>
            <person name="Kirk H."/>
            <person name="Zhao Y."/>
            <person name="Jones M."/>
            <person name="Mungall A.J."/>
            <person name="Coope R."/>
            <person name="Pleasance S."/>
            <person name="Moore R.A."/>
            <person name="Holt R.A."/>
            <person name="Round J.M."/>
            <person name="Ohora S."/>
            <person name="Walle B.V."/>
            <person name="Veldhoen N."/>
            <person name="Helbing C.C."/>
            <person name="Birol I."/>
        </authorList>
    </citation>
    <scope>NUCLEOTIDE SEQUENCE [LARGE SCALE GENOMIC DNA]</scope>
</reference>
<comment type="subcellular location">
    <subcellularLocation>
        <location evidence="3">Cell projection</location>
        <location evidence="3">Ruffle membrane</location>
    </subcellularLocation>
    <subcellularLocation>
        <location evidence="1">Cytoplasm</location>
    </subcellularLocation>
    <subcellularLocation>
        <location evidence="4">Mitochondrion inner membrane</location>
        <topology evidence="4">Peripheral membrane protein</topology>
    </subcellularLocation>
    <subcellularLocation>
        <location evidence="2">Mitochondrion intermembrane space</location>
    </subcellularLocation>
</comment>
<feature type="domain" description="Thioesterase" evidence="27">
    <location>
        <begin position="59"/>
        <end position="130"/>
    </location>
</feature>
<dbReference type="EC" id="3.1.2.2" evidence="19"/>
<evidence type="ECO:0000256" key="9">
    <source>
        <dbReference type="ARBA" id="ARBA00022801"/>
    </source>
</evidence>
<comment type="similarity">
    <text evidence="18">Belongs to the THEM4/THEM5 thioesterase family.</text>
</comment>
<sequence>MESALSIVCSITRRRRGQSAYSSPGPIRRAPQVCPTQNPLGFLAILFCLHLSPFSFSRHAHGGCIAAIIDEAAGTLIEYSSGPAWTANLNINYRNPIPLGSTVIIDSRVEKVDGRKIYISCRVRSHDDAVLYNEAT</sequence>
<evidence type="ECO:0000256" key="6">
    <source>
        <dbReference type="ARBA" id="ARBA00022490"/>
    </source>
</evidence>
<dbReference type="InterPro" id="IPR029069">
    <property type="entry name" value="HotDog_dom_sf"/>
</dbReference>
<evidence type="ECO:0000256" key="5">
    <source>
        <dbReference type="ARBA" id="ARBA00022475"/>
    </source>
</evidence>
<dbReference type="InterPro" id="IPR006683">
    <property type="entry name" value="Thioestr_dom"/>
</dbReference>
<evidence type="ECO:0000256" key="22">
    <source>
        <dbReference type="ARBA" id="ARBA00047588"/>
    </source>
</evidence>
<evidence type="ECO:0000256" key="1">
    <source>
        <dbReference type="ARBA" id="ARBA00004496"/>
    </source>
</evidence>
<name>A0A2G9QLM2_AQUCT</name>
<evidence type="ECO:0000256" key="20">
    <source>
        <dbReference type="ARBA" id="ARBA00040123"/>
    </source>
</evidence>
<evidence type="ECO:0000256" key="15">
    <source>
        <dbReference type="ARBA" id="ARBA00023273"/>
    </source>
</evidence>
<evidence type="ECO:0000256" key="13">
    <source>
        <dbReference type="ARBA" id="ARBA00023128"/>
    </source>
</evidence>
<keyword evidence="9" id="KW-0378">Hydrolase</keyword>
<keyword evidence="12" id="KW-0443">Lipid metabolism</keyword>
<dbReference type="GO" id="GO:0006915">
    <property type="term" value="P:apoptotic process"/>
    <property type="evidence" value="ECO:0007669"/>
    <property type="project" value="UniProtKB-KW"/>
</dbReference>
<evidence type="ECO:0000256" key="18">
    <source>
        <dbReference type="ARBA" id="ARBA00038456"/>
    </source>
</evidence>
<evidence type="ECO:0000256" key="26">
    <source>
        <dbReference type="ARBA" id="ARBA00048180"/>
    </source>
</evidence>
<evidence type="ECO:0000256" key="21">
    <source>
        <dbReference type="ARBA" id="ARBA00043210"/>
    </source>
</evidence>
<evidence type="ECO:0000256" key="11">
    <source>
        <dbReference type="ARBA" id="ARBA00022946"/>
    </source>
</evidence>
<dbReference type="GO" id="GO:0016787">
    <property type="term" value="F:hydrolase activity"/>
    <property type="evidence" value="ECO:0007669"/>
    <property type="project" value="UniProtKB-KW"/>
</dbReference>
<gene>
    <name evidence="28" type="ORF">AB205_0189410</name>
</gene>
<comment type="catalytic activity">
    <reaction evidence="24">
        <text>decanoyl-CoA + H2O = decanoate + CoA + H(+)</text>
        <dbReference type="Rhea" id="RHEA:40059"/>
        <dbReference type="ChEBI" id="CHEBI:15377"/>
        <dbReference type="ChEBI" id="CHEBI:15378"/>
        <dbReference type="ChEBI" id="CHEBI:27689"/>
        <dbReference type="ChEBI" id="CHEBI:57287"/>
        <dbReference type="ChEBI" id="CHEBI:61430"/>
    </reaction>
    <physiologicalReaction direction="left-to-right" evidence="24">
        <dbReference type="Rhea" id="RHEA:40060"/>
    </physiologicalReaction>
</comment>
<feature type="non-terminal residue" evidence="28">
    <location>
        <position position="136"/>
    </location>
</feature>
<dbReference type="GO" id="GO:0006631">
    <property type="term" value="P:fatty acid metabolic process"/>
    <property type="evidence" value="ECO:0007669"/>
    <property type="project" value="UniProtKB-KW"/>
</dbReference>
<comment type="catalytic activity">
    <reaction evidence="25">
        <text>dodecanoyl-CoA + H2O = dodecanoate + CoA + H(+)</text>
        <dbReference type="Rhea" id="RHEA:30135"/>
        <dbReference type="ChEBI" id="CHEBI:15377"/>
        <dbReference type="ChEBI" id="CHEBI:15378"/>
        <dbReference type="ChEBI" id="CHEBI:18262"/>
        <dbReference type="ChEBI" id="CHEBI:57287"/>
        <dbReference type="ChEBI" id="CHEBI:57375"/>
    </reaction>
    <physiologicalReaction direction="left-to-right" evidence="25">
        <dbReference type="Rhea" id="RHEA:30136"/>
    </physiologicalReaction>
</comment>
<evidence type="ECO:0000256" key="8">
    <source>
        <dbReference type="ARBA" id="ARBA00022792"/>
    </source>
</evidence>
<evidence type="ECO:0000256" key="19">
    <source>
        <dbReference type="ARBA" id="ARBA00038848"/>
    </source>
</evidence>
<comment type="catalytic activity">
    <reaction evidence="26">
        <text>tetradecanoyl-CoA + H2O = tetradecanoate + CoA + H(+)</text>
        <dbReference type="Rhea" id="RHEA:40119"/>
        <dbReference type="ChEBI" id="CHEBI:15377"/>
        <dbReference type="ChEBI" id="CHEBI:15378"/>
        <dbReference type="ChEBI" id="CHEBI:30807"/>
        <dbReference type="ChEBI" id="CHEBI:57287"/>
        <dbReference type="ChEBI" id="CHEBI:57385"/>
    </reaction>
    <physiologicalReaction direction="left-to-right" evidence="26">
        <dbReference type="Rhea" id="RHEA:40120"/>
    </physiologicalReaction>
</comment>
<accession>A0A2G9QLM2</accession>
<dbReference type="Gene3D" id="3.10.129.10">
    <property type="entry name" value="Hotdog Thioesterase"/>
    <property type="match status" value="1"/>
</dbReference>
<dbReference type="AlphaFoldDB" id="A0A2G9QLM2"/>
<keyword evidence="5" id="KW-1003">Cell membrane</keyword>
<evidence type="ECO:0000256" key="24">
    <source>
        <dbReference type="ARBA" id="ARBA00047969"/>
    </source>
</evidence>
<evidence type="ECO:0000256" key="23">
    <source>
        <dbReference type="ARBA" id="ARBA00047734"/>
    </source>
</evidence>
<dbReference type="GO" id="GO:0005743">
    <property type="term" value="C:mitochondrial inner membrane"/>
    <property type="evidence" value="ECO:0007669"/>
    <property type="project" value="UniProtKB-SubCell"/>
</dbReference>
<dbReference type="Pfam" id="PF03061">
    <property type="entry name" value="4HBT"/>
    <property type="match status" value="1"/>
</dbReference>
<dbReference type="CDD" id="cd03443">
    <property type="entry name" value="PaaI_thioesterase"/>
    <property type="match status" value="1"/>
</dbReference>
<comment type="catalytic activity">
    <reaction evidence="16">
        <text>(5Z,8Z,11Z,14Z)-eicosatetraenoyl-CoA + H2O = (5Z,8Z,11Z,14Z)-eicosatetraenoate + CoA + H(+)</text>
        <dbReference type="Rhea" id="RHEA:40151"/>
        <dbReference type="ChEBI" id="CHEBI:15377"/>
        <dbReference type="ChEBI" id="CHEBI:15378"/>
        <dbReference type="ChEBI" id="CHEBI:32395"/>
        <dbReference type="ChEBI" id="CHEBI:57287"/>
        <dbReference type="ChEBI" id="CHEBI:57368"/>
    </reaction>
    <physiologicalReaction direction="left-to-right" evidence="16">
        <dbReference type="Rhea" id="RHEA:40152"/>
    </physiologicalReaction>
</comment>
<evidence type="ECO:0000256" key="16">
    <source>
        <dbReference type="ARBA" id="ARBA00035852"/>
    </source>
</evidence>
<comment type="catalytic activity">
    <reaction evidence="17">
        <text>(9Z)-octadecenoyl-CoA + H2O = (9Z)-octadecenoate + CoA + H(+)</text>
        <dbReference type="Rhea" id="RHEA:40139"/>
        <dbReference type="ChEBI" id="CHEBI:15377"/>
        <dbReference type="ChEBI" id="CHEBI:15378"/>
        <dbReference type="ChEBI" id="CHEBI:30823"/>
        <dbReference type="ChEBI" id="CHEBI:57287"/>
        <dbReference type="ChEBI" id="CHEBI:57387"/>
    </reaction>
    <physiologicalReaction direction="left-to-right" evidence="17">
        <dbReference type="Rhea" id="RHEA:40140"/>
    </physiologicalReaction>
</comment>
<evidence type="ECO:0000256" key="3">
    <source>
        <dbReference type="ARBA" id="ARBA00004632"/>
    </source>
</evidence>
<evidence type="ECO:0000313" key="28">
    <source>
        <dbReference type="EMBL" id="PIO16445.1"/>
    </source>
</evidence>
<evidence type="ECO:0000256" key="7">
    <source>
        <dbReference type="ARBA" id="ARBA00022703"/>
    </source>
</evidence>
<dbReference type="SUPFAM" id="SSF54637">
    <property type="entry name" value="Thioesterase/thiol ester dehydrase-isomerase"/>
    <property type="match status" value="1"/>
</dbReference>
<evidence type="ECO:0000256" key="10">
    <source>
        <dbReference type="ARBA" id="ARBA00022832"/>
    </source>
</evidence>
<evidence type="ECO:0000256" key="4">
    <source>
        <dbReference type="ARBA" id="ARBA00004637"/>
    </source>
</evidence>
<dbReference type="EMBL" id="KV963349">
    <property type="protein sequence ID" value="PIO16445.1"/>
    <property type="molecule type" value="Genomic_DNA"/>
</dbReference>
<evidence type="ECO:0000313" key="29">
    <source>
        <dbReference type="Proteomes" id="UP000228934"/>
    </source>
</evidence>
<dbReference type="GO" id="GO:0032587">
    <property type="term" value="C:ruffle membrane"/>
    <property type="evidence" value="ECO:0007669"/>
    <property type="project" value="UniProtKB-SubCell"/>
</dbReference>
<keyword evidence="14" id="KW-0472">Membrane</keyword>
<keyword evidence="7" id="KW-0053">Apoptosis</keyword>
<keyword evidence="8" id="KW-0999">Mitochondrion inner membrane</keyword>
<keyword evidence="13" id="KW-0496">Mitochondrion</keyword>
<proteinExistence type="inferred from homology"/>